<reference evidence="1 2" key="1">
    <citation type="journal article" date="2019" name="Genome Biol. Evol.">
        <title>Day and night: Metabolic profiles and evolutionary relationships of six axenic non-marine cyanobacteria.</title>
        <authorList>
            <person name="Will S.E."/>
            <person name="Henke P."/>
            <person name="Boedeker C."/>
            <person name="Huang S."/>
            <person name="Brinkmann H."/>
            <person name="Rohde M."/>
            <person name="Jarek M."/>
            <person name="Friedl T."/>
            <person name="Seufert S."/>
            <person name="Schumacher M."/>
            <person name="Overmann J."/>
            <person name="Neumann-Schaal M."/>
            <person name="Petersen J."/>
        </authorList>
    </citation>
    <scope>NUCLEOTIDE SEQUENCE [LARGE SCALE GENOMIC DNA]</scope>
    <source>
        <strain evidence="1 2">SAG 39.79</strain>
    </source>
</reference>
<accession>A0AB37UGR0</accession>
<gene>
    <name evidence="1" type="ORF">DSM107010_39970</name>
</gene>
<dbReference type="Proteomes" id="UP000282574">
    <property type="component" value="Unassembled WGS sequence"/>
</dbReference>
<organism evidence="1 2">
    <name type="scientific">Chroococcidiopsis cubana SAG 39.79</name>
    <dbReference type="NCBI Taxonomy" id="388085"/>
    <lineage>
        <taxon>Bacteria</taxon>
        <taxon>Bacillati</taxon>
        <taxon>Cyanobacteriota</taxon>
        <taxon>Cyanophyceae</taxon>
        <taxon>Chroococcidiopsidales</taxon>
        <taxon>Chroococcidiopsidaceae</taxon>
        <taxon>Chroococcidiopsis</taxon>
    </lineage>
</organism>
<keyword evidence="2" id="KW-1185">Reference proteome</keyword>
<name>A0AB37UGR0_9CYAN</name>
<proteinExistence type="predicted"/>
<evidence type="ECO:0008006" key="3">
    <source>
        <dbReference type="Google" id="ProtNLM"/>
    </source>
</evidence>
<dbReference type="EMBL" id="RSCK01000037">
    <property type="protein sequence ID" value="RUT10757.1"/>
    <property type="molecule type" value="Genomic_DNA"/>
</dbReference>
<comment type="caution">
    <text evidence="1">The sequence shown here is derived from an EMBL/GenBank/DDBJ whole genome shotgun (WGS) entry which is preliminary data.</text>
</comment>
<protein>
    <recommendedName>
        <fullName evidence="3">SH3b domain-containing protein</fullName>
    </recommendedName>
</protein>
<evidence type="ECO:0000313" key="1">
    <source>
        <dbReference type="EMBL" id="RUT10757.1"/>
    </source>
</evidence>
<dbReference type="AlphaFoldDB" id="A0AB37UGR0"/>
<sequence length="114" mass="13225">MKRLSKQYIYLSVLATTGVIFLGFPLKVKAEWYVVGYDRYDYAVYMNDESVVAKGEIRRAEVRFEDTGRALFVINCETNSYYIQSNTGRREGYAEPGTIAGLLADEMCYKYRRK</sequence>
<dbReference type="RefSeq" id="WP_106170007.1">
    <property type="nucleotide sequence ID" value="NZ_JAVKZF010000004.1"/>
</dbReference>
<evidence type="ECO:0000313" key="2">
    <source>
        <dbReference type="Proteomes" id="UP000282574"/>
    </source>
</evidence>